<gene>
    <name evidence="2" type="ORF">DF3PB_4090004</name>
</gene>
<evidence type="ECO:0000259" key="1">
    <source>
        <dbReference type="Pfam" id="PF20432"/>
    </source>
</evidence>
<sequence length="129" mass="13884">MESAVRERPAVAVQAVALKAFGAIAAAWSLTVREAAALADMSESTWKRAKKQDFAGELTKDQTLRLSALVGLFKALELFFDAPISRQWVKLPNGGPEFDGQRPVDAMIQGGLPKILSVRGYVDALRGGV</sequence>
<feature type="domain" description="Antitoxin Xre-like helix-turn-helix" evidence="1">
    <location>
        <begin position="11"/>
        <end position="71"/>
    </location>
</feature>
<proteinExistence type="predicted"/>
<dbReference type="AlphaFoldDB" id="A0A380TFT5"/>
<dbReference type="EMBL" id="UIDG01000345">
    <property type="protein sequence ID" value="SUS07300.1"/>
    <property type="molecule type" value="Genomic_DNA"/>
</dbReference>
<organism evidence="2">
    <name type="scientific">metagenome</name>
    <dbReference type="NCBI Taxonomy" id="256318"/>
    <lineage>
        <taxon>unclassified sequences</taxon>
        <taxon>metagenomes</taxon>
    </lineage>
</organism>
<dbReference type="InterPro" id="IPR046847">
    <property type="entry name" value="Xre-like_HTH"/>
</dbReference>
<dbReference type="GO" id="GO:0003677">
    <property type="term" value="F:DNA binding"/>
    <property type="evidence" value="ECO:0007669"/>
    <property type="project" value="InterPro"/>
</dbReference>
<accession>A0A380TFT5</accession>
<protein>
    <recommendedName>
        <fullName evidence="1">Antitoxin Xre-like helix-turn-helix domain-containing protein</fullName>
    </recommendedName>
</protein>
<dbReference type="Pfam" id="PF20432">
    <property type="entry name" value="Xre-like-HTH"/>
    <property type="match status" value="1"/>
</dbReference>
<reference evidence="2" key="1">
    <citation type="submission" date="2018-07" db="EMBL/GenBank/DDBJ databases">
        <authorList>
            <person name="Quirk P.G."/>
            <person name="Krulwich T.A."/>
        </authorList>
    </citation>
    <scope>NUCLEOTIDE SEQUENCE</scope>
</reference>
<name>A0A380TFT5_9ZZZZ</name>
<evidence type="ECO:0000313" key="2">
    <source>
        <dbReference type="EMBL" id="SUS07300.1"/>
    </source>
</evidence>